<name>A0A366M9E6_9EURY</name>
<organism evidence="1 2">
    <name type="scientific">Candidatus Methanobinarius endosymbioticus</name>
    <dbReference type="NCBI Taxonomy" id="2006182"/>
    <lineage>
        <taxon>Archaea</taxon>
        <taxon>Methanobacteriati</taxon>
        <taxon>Methanobacteriota</taxon>
        <taxon>Methanomada group</taxon>
        <taxon>Methanobacteria</taxon>
        <taxon>Methanobacteriales</taxon>
        <taxon>Methanobacteriaceae</taxon>
        <taxon>Candidatus Methanobinarius</taxon>
    </lineage>
</organism>
<gene>
    <name evidence="1" type="ORF">ALNOE001_20930</name>
</gene>
<keyword evidence="2" id="KW-1185">Reference proteome</keyword>
<reference evidence="1 2" key="1">
    <citation type="submission" date="2018-06" db="EMBL/GenBank/DDBJ databases">
        <title>Genomic insight into two independent archaeal endosymbiosis events.</title>
        <authorList>
            <person name="Lind A.E."/>
            <person name="Lewis W.H."/>
            <person name="Spang A."/>
            <person name="Guy L."/>
            <person name="Embley M.T."/>
            <person name="Ettema T.J.G."/>
        </authorList>
    </citation>
    <scope>NUCLEOTIDE SEQUENCE [LARGE SCALE GENOMIC DNA]</scope>
    <source>
        <strain evidence="1">NOE</strain>
    </source>
</reference>
<proteinExistence type="predicted"/>
<dbReference type="Proteomes" id="UP000253099">
    <property type="component" value="Unassembled WGS sequence"/>
</dbReference>
<accession>A0A366M9E6</accession>
<dbReference type="EMBL" id="NIZT01000070">
    <property type="protein sequence ID" value="RBQ22350.1"/>
    <property type="molecule type" value="Genomic_DNA"/>
</dbReference>
<evidence type="ECO:0000313" key="1">
    <source>
        <dbReference type="EMBL" id="RBQ22350.1"/>
    </source>
</evidence>
<dbReference type="AlphaFoldDB" id="A0A366M9E6"/>
<protein>
    <submittedName>
        <fullName evidence="1">Uncharacterized protein</fullName>
    </submittedName>
</protein>
<sequence length="163" mass="19577">MKKLGNITDHNSENGIELYAQCGSTFFKLPNGTIIEIMNQIYLRFSFEGSNFGFYHFYQQIENAIYDYYSQNTEYYYFESINFNYQYSIHRERGPAQKLLFDMLLVYNETGSLTVKVNFLKTIIGIGYYVFYRDVRYNTEIIKIYLNDYIIPLIKFIMYIYSD</sequence>
<comment type="caution">
    <text evidence="1">The sequence shown here is derived from an EMBL/GenBank/DDBJ whole genome shotgun (WGS) entry which is preliminary data.</text>
</comment>
<evidence type="ECO:0000313" key="2">
    <source>
        <dbReference type="Proteomes" id="UP000253099"/>
    </source>
</evidence>